<protein>
    <submittedName>
        <fullName evidence="4">GNAT family N-acetyltransferase</fullName>
    </submittedName>
</protein>
<name>A0A317E2L0_9PROT</name>
<dbReference type="PROSITE" id="PS51186">
    <property type="entry name" value="GNAT"/>
    <property type="match status" value="1"/>
</dbReference>
<keyword evidence="1 4" id="KW-0808">Transferase</keyword>
<dbReference type="AlphaFoldDB" id="A0A317E2L0"/>
<dbReference type="SUPFAM" id="SSF55729">
    <property type="entry name" value="Acyl-CoA N-acyltransferases (Nat)"/>
    <property type="match status" value="1"/>
</dbReference>
<dbReference type="PANTHER" id="PTHR10545">
    <property type="entry name" value="DIAMINE N-ACETYLTRANSFERASE"/>
    <property type="match status" value="1"/>
</dbReference>
<comment type="caution">
    <text evidence="4">The sequence shown here is derived from an EMBL/GenBank/DDBJ whole genome shotgun (WGS) entry which is preliminary data.</text>
</comment>
<dbReference type="InterPro" id="IPR016181">
    <property type="entry name" value="Acyl_CoA_acyltransferase"/>
</dbReference>
<dbReference type="Pfam" id="PF00583">
    <property type="entry name" value="Acetyltransf_1"/>
    <property type="match status" value="1"/>
</dbReference>
<dbReference type="Proteomes" id="UP000246077">
    <property type="component" value="Unassembled WGS sequence"/>
</dbReference>
<dbReference type="GO" id="GO:0008080">
    <property type="term" value="F:N-acetyltransferase activity"/>
    <property type="evidence" value="ECO:0007669"/>
    <property type="project" value="TreeGrafter"/>
</dbReference>
<dbReference type="Gene3D" id="3.40.630.30">
    <property type="match status" value="1"/>
</dbReference>
<accession>A0A317E2L0</accession>
<evidence type="ECO:0000256" key="1">
    <source>
        <dbReference type="ARBA" id="ARBA00022679"/>
    </source>
</evidence>
<dbReference type="OrthoDB" id="9805924at2"/>
<feature type="domain" description="N-acetyltransferase" evidence="3">
    <location>
        <begin position="2"/>
        <end position="159"/>
    </location>
</feature>
<dbReference type="InterPro" id="IPR000182">
    <property type="entry name" value="GNAT_dom"/>
</dbReference>
<dbReference type="PANTHER" id="PTHR10545:SF42">
    <property type="entry name" value="ACETYLTRANSFERASE"/>
    <property type="match status" value="1"/>
</dbReference>
<evidence type="ECO:0000313" key="4">
    <source>
        <dbReference type="EMBL" id="PWR20841.1"/>
    </source>
</evidence>
<reference evidence="5" key="1">
    <citation type="submission" date="2018-05" db="EMBL/GenBank/DDBJ databases">
        <title>Zavarzinia sp. HR-AS.</title>
        <authorList>
            <person name="Lee Y."/>
            <person name="Jeon C.O."/>
        </authorList>
    </citation>
    <scope>NUCLEOTIDE SEQUENCE [LARGE SCALE GENOMIC DNA]</scope>
    <source>
        <strain evidence="5">DSM 1231</strain>
    </source>
</reference>
<evidence type="ECO:0000259" key="3">
    <source>
        <dbReference type="PROSITE" id="PS51186"/>
    </source>
</evidence>
<keyword evidence="2" id="KW-0012">Acyltransferase</keyword>
<gene>
    <name evidence="4" type="ORF">DKG75_12685</name>
</gene>
<dbReference type="InterPro" id="IPR051016">
    <property type="entry name" value="Diverse_Substrate_AcTransf"/>
</dbReference>
<proteinExistence type="predicted"/>
<evidence type="ECO:0000313" key="5">
    <source>
        <dbReference type="Proteomes" id="UP000246077"/>
    </source>
</evidence>
<evidence type="ECO:0000256" key="2">
    <source>
        <dbReference type="ARBA" id="ARBA00023315"/>
    </source>
</evidence>
<organism evidence="4 5">
    <name type="scientific">Zavarzinia compransoris</name>
    <dbReference type="NCBI Taxonomy" id="1264899"/>
    <lineage>
        <taxon>Bacteria</taxon>
        <taxon>Pseudomonadati</taxon>
        <taxon>Pseudomonadota</taxon>
        <taxon>Alphaproteobacteria</taxon>
        <taxon>Rhodospirillales</taxon>
        <taxon>Zavarziniaceae</taxon>
        <taxon>Zavarzinia</taxon>
    </lineage>
</organism>
<dbReference type="RefSeq" id="WP_109921485.1">
    <property type="nucleotide sequence ID" value="NZ_QGLF01000003.1"/>
</dbReference>
<dbReference type="CDD" id="cd04301">
    <property type="entry name" value="NAT_SF"/>
    <property type="match status" value="1"/>
</dbReference>
<keyword evidence="5" id="KW-1185">Reference proteome</keyword>
<sequence length="159" mass="17565">MTLIRAARPGDEAHWRRLWAAYCAFYRSAVPDAVTATTWGRILDPLAPVFCLVAEHGGGVAGFAVCVVHARTWSIEPIVYLEDLYVDETVRGGGVGFALIEGLKAEARRRGAGQLYWHTEGDNRAARRLYDRFRPADGYVRYRLDLPGIGDSDESGIPA</sequence>
<dbReference type="EMBL" id="QGLF01000003">
    <property type="protein sequence ID" value="PWR20841.1"/>
    <property type="molecule type" value="Genomic_DNA"/>
</dbReference>